<dbReference type="CDD" id="cd00754">
    <property type="entry name" value="Ubl_MoaD"/>
    <property type="match status" value="1"/>
</dbReference>
<evidence type="ECO:0000313" key="4">
    <source>
        <dbReference type="EMBL" id="KAI8583277.1"/>
    </source>
</evidence>
<dbReference type="PANTHER" id="PTHR33359">
    <property type="entry name" value="MOLYBDOPTERIN SYNTHASE SULFUR CARRIER SUBUNIT"/>
    <property type="match status" value="1"/>
</dbReference>
<accession>A0AAD5HG97</accession>
<dbReference type="SUPFAM" id="SSF54285">
    <property type="entry name" value="MoaD/ThiS"/>
    <property type="match status" value="1"/>
</dbReference>
<dbReference type="InterPro" id="IPR016155">
    <property type="entry name" value="Mopterin_synth/thiamin_S_b"/>
</dbReference>
<dbReference type="RefSeq" id="XP_051448281.1">
    <property type="nucleotide sequence ID" value="XM_051583924.1"/>
</dbReference>
<evidence type="ECO:0000256" key="3">
    <source>
        <dbReference type="ARBA" id="ARBA00023150"/>
    </source>
</evidence>
<dbReference type="InterPro" id="IPR012675">
    <property type="entry name" value="Beta-grasp_dom_sf"/>
</dbReference>
<dbReference type="Gene3D" id="3.10.20.30">
    <property type="match status" value="1"/>
</dbReference>
<dbReference type="GO" id="GO:1990133">
    <property type="term" value="C:molybdopterin adenylyltransferase complex"/>
    <property type="evidence" value="ECO:0007669"/>
    <property type="project" value="TreeGrafter"/>
</dbReference>
<evidence type="ECO:0008006" key="6">
    <source>
        <dbReference type="Google" id="ProtNLM"/>
    </source>
</evidence>
<dbReference type="InterPro" id="IPR003749">
    <property type="entry name" value="ThiS/MoaD-like"/>
</dbReference>
<dbReference type="GO" id="GO:0006777">
    <property type="term" value="P:Mo-molybdopterin cofactor biosynthetic process"/>
    <property type="evidence" value="ECO:0007669"/>
    <property type="project" value="UniProtKB-KW"/>
</dbReference>
<reference evidence="4" key="2">
    <citation type="journal article" date="2022" name="Proc. Natl. Acad. Sci. U.S.A.">
        <title>Diploid-dominant life cycles characterize the early evolution of Fungi.</title>
        <authorList>
            <person name="Amses K.R."/>
            <person name="Simmons D.R."/>
            <person name="Longcore J.E."/>
            <person name="Mondo S.J."/>
            <person name="Seto K."/>
            <person name="Jeronimo G.H."/>
            <person name="Bonds A.E."/>
            <person name="Quandt C.A."/>
            <person name="Davis W.J."/>
            <person name="Chang Y."/>
            <person name="Federici B.A."/>
            <person name="Kuo A."/>
            <person name="LaButti K."/>
            <person name="Pangilinan J."/>
            <person name="Andreopoulos W."/>
            <person name="Tritt A."/>
            <person name="Riley R."/>
            <person name="Hundley H."/>
            <person name="Johnson J."/>
            <person name="Lipzen A."/>
            <person name="Barry K."/>
            <person name="Lang B.F."/>
            <person name="Cuomo C.A."/>
            <person name="Buchler N.E."/>
            <person name="Grigoriev I.V."/>
            <person name="Spatafora J.W."/>
            <person name="Stajich J.E."/>
            <person name="James T.Y."/>
        </authorList>
    </citation>
    <scope>NUCLEOTIDE SEQUENCE</scope>
    <source>
        <strain evidence="4">AG</strain>
    </source>
</reference>
<organism evidence="4 5">
    <name type="scientific">Umbelopsis ramanniana AG</name>
    <dbReference type="NCBI Taxonomy" id="1314678"/>
    <lineage>
        <taxon>Eukaryota</taxon>
        <taxon>Fungi</taxon>
        <taxon>Fungi incertae sedis</taxon>
        <taxon>Mucoromycota</taxon>
        <taxon>Mucoromycotina</taxon>
        <taxon>Umbelopsidomycetes</taxon>
        <taxon>Umbelopsidales</taxon>
        <taxon>Umbelopsidaceae</taxon>
        <taxon>Umbelopsis</taxon>
    </lineage>
</organism>
<sequence length="90" mass="9861">MQENGTSKVTVLYFAAARDITGIASETFSVPHSLGDLTSILTTKYGEELRKILDHSLYAVNMDYVEKDLETNTVLKDRDEVAIIPPVSGG</sequence>
<keyword evidence="5" id="KW-1185">Reference proteome</keyword>
<reference evidence="4" key="1">
    <citation type="submission" date="2021-06" db="EMBL/GenBank/DDBJ databases">
        <authorList>
            <consortium name="DOE Joint Genome Institute"/>
            <person name="Mondo S.J."/>
            <person name="Amses K.R."/>
            <person name="Simmons D.R."/>
            <person name="Longcore J.E."/>
            <person name="Seto K."/>
            <person name="Alves G.H."/>
            <person name="Bonds A.E."/>
            <person name="Quandt C.A."/>
            <person name="Davis W.J."/>
            <person name="Chang Y."/>
            <person name="Letcher P.M."/>
            <person name="Powell M.J."/>
            <person name="Kuo A."/>
            <person name="Labutti K."/>
            <person name="Pangilinan J."/>
            <person name="Andreopoulos W."/>
            <person name="Tritt A."/>
            <person name="Riley R."/>
            <person name="Hundley H."/>
            <person name="Johnson J."/>
            <person name="Lipzen A."/>
            <person name="Barry K."/>
            <person name="Berbee M.L."/>
            <person name="Buchler N.E."/>
            <person name="Grigoriev I.V."/>
            <person name="Spatafora J.W."/>
            <person name="Stajich J.E."/>
            <person name="James T.Y."/>
        </authorList>
    </citation>
    <scope>NUCLEOTIDE SEQUENCE</scope>
    <source>
        <strain evidence="4">AG</strain>
    </source>
</reference>
<gene>
    <name evidence="4" type="ORF">K450DRAFT_101082</name>
</gene>
<name>A0AAD5HG97_UMBRA</name>
<dbReference type="InterPro" id="IPR044672">
    <property type="entry name" value="MOCS2A"/>
</dbReference>
<proteinExistence type="predicted"/>
<dbReference type="FunFam" id="3.10.20.30:FF:000010">
    <property type="entry name" value="Molybdopterin synthase sulfur carrier subunit"/>
    <property type="match status" value="1"/>
</dbReference>
<dbReference type="InterPro" id="IPR010038">
    <property type="entry name" value="MoaD_arc-typ"/>
</dbReference>
<comment type="caution">
    <text evidence="4">The sequence shown here is derived from an EMBL/GenBank/DDBJ whole genome shotgun (WGS) entry which is preliminary data.</text>
</comment>
<comment type="pathway">
    <text evidence="1">Cofactor biosynthesis; molybdopterin biosynthesis.</text>
</comment>
<evidence type="ECO:0000256" key="1">
    <source>
        <dbReference type="ARBA" id="ARBA00005046"/>
    </source>
</evidence>
<dbReference type="GeneID" id="75909274"/>
<dbReference type="AlphaFoldDB" id="A0AAD5HG97"/>
<dbReference type="NCBIfam" id="TIGR01687">
    <property type="entry name" value="moaD_arch"/>
    <property type="match status" value="1"/>
</dbReference>
<dbReference type="PANTHER" id="PTHR33359:SF1">
    <property type="entry name" value="MOLYBDOPTERIN SYNTHASE SULFUR CARRIER SUBUNIT"/>
    <property type="match status" value="1"/>
</dbReference>
<dbReference type="Proteomes" id="UP001206595">
    <property type="component" value="Unassembled WGS sequence"/>
</dbReference>
<protein>
    <recommendedName>
        <fullName evidence="6">MOCS2A</fullName>
    </recommendedName>
</protein>
<dbReference type="Pfam" id="PF02597">
    <property type="entry name" value="ThiS"/>
    <property type="match status" value="1"/>
</dbReference>
<evidence type="ECO:0000313" key="5">
    <source>
        <dbReference type="Proteomes" id="UP001206595"/>
    </source>
</evidence>
<keyword evidence="2" id="KW-0547">Nucleotide-binding</keyword>
<dbReference type="EMBL" id="MU620896">
    <property type="protein sequence ID" value="KAI8583277.1"/>
    <property type="molecule type" value="Genomic_DNA"/>
</dbReference>
<dbReference type="GO" id="GO:0000166">
    <property type="term" value="F:nucleotide binding"/>
    <property type="evidence" value="ECO:0007669"/>
    <property type="project" value="UniProtKB-KW"/>
</dbReference>
<keyword evidence="3" id="KW-0501">Molybdenum cofactor biosynthesis</keyword>
<evidence type="ECO:0000256" key="2">
    <source>
        <dbReference type="ARBA" id="ARBA00022741"/>
    </source>
</evidence>